<dbReference type="Proteomes" id="UP000295087">
    <property type="component" value="Unassembled WGS sequence"/>
</dbReference>
<reference evidence="1 2" key="1">
    <citation type="submission" date="2019-03" db="EMBL/GenBank/DDBJ databases">
        <title>Genomic Encyclopedia of Type Strains, Phase IV (KMG-IV): sequencing the most valuable type-strain genomes for metagenomic binning, comparative biology and taxonomic classification.</title>
        <authorList>
            <person name="Goeker M."/>
        </authorList>
    </citation>
    <scope>NUCLEOTIDE SEQUENCE [LARGE SCALE GENOMIC DNA]</scope>
    <source>
        <strain evidence="1 2">DSM 44496</strain>
    </source>
</reference>
<accession>A0A4R6P1D9</accession>
<proteinExistence type="predicted"/>
<name>A0A4R6P1D9_NOCIG</name>
<gene>
    <name evidence="1" type="ORF">DFR75_12211</name>
</gene>
<dbReference type="AlphaFoldDB" id="A0A4R6P1D9"/>
<sequence>MTYPLTVPPLRHRVRAALNQLRGIGPFADPVTGSTESTMVVAALHEARHNNLPVTLRTRGGHLMPRLRVDTVGARHANLTTDAGEQVLLPLRFIESVQHQLPTTDGDQGLL</sequence>
<dbReference type="EMBL" id="SNXK01000022">
    <property type="protein sequence ID" value="TDP27739.1"/>
    <property type="molecule type" value="Genomic_DNA"/>
</dbReference>
<evidence type="ECO:0000313" key="2">
    <source>
        <dbReference type="Proteomes" id="UP000295087"/>
    </source>
</evidence>
<comment type="caution">
    <text evidence="1">The sequence shown here is derived from an EMBL/GenBank/DDBJ whole genome shotgun (WGS) entry which is preliminary data.</text>
</comment>
<organism evidence="1 2">
    <name type="scientific">Nocardia ignorata</name>
    <dbReference type="NCBI Taxonomy" id="145285"/>
    <lineage>
        <taxon>Bacteria</taxon>
        <taxon>Bacillati</taxon>
        <taxon>Actinomycetota</taxon>
        <taxon>Actinomycetes</taxon>
        <taxon>Mycobacteriales</taxon>
        <taxon>Nocardiaceae</taxon>
        <taxon>Nocardia</taxon>
    </lineage>
</organism>
<keyword evidence="2" id="KW-1185">Reference proteome</keyword>
<protein>
    <submittedName>
        <fullName evidence="1">Uncharacterized protein</fullName>
    </submittedName>
</protein>
<dbReference type="RefSeq" id="WP_067499014.1">
    <property type="nucleotide sequence ID" value="NZ_SNXK01000022.1"/>
</dbReference>
<evidence type="ECO:0000313" key="1">
    <source>
        <dbReference type="EMBL" id="TDP27739.1"/>
    </source>
</evidence>